<keyword evidence="1" id="KW-0175">Coiled coil</keyword>
<evidence type="ECO:0000313" key="3">
    <source>
        <dbReference type="EMBL" id="KAE8038587.1"/>
    </source>
</evidence>
<gene>
    <name evidence="3" type="ORF">FH972_011084</name>
</gene>
<feature type="region of interest" description="Disordered" evidence="2">
    <location>
        <begin position="350"/>
        <end position="402"/>
    </location>
</feature>
<keyword evidence="4" id="KW-1185">Reference proteome</keyword>
<organism evidence="3 4">
    <name type="scientific">Carpinus fangiana</name>
    <dbReference type="NCBI Taxonomy" id="176857"/>
    <lineage>
        <taxon>Eukaryota</taxon>
        <taxon>Viridiplantae</taxon>
        <taxon>Streptophyta</taxon>
        <taxon>Embryophyta</taxon>
        <taxon>Tracheophyta</taxon>
        <taxon>Spermatophyta</taxon>
        <taxon>Magnoliopsida</taxon>
        <taxon>eudicotyledons</taxon>
        <taxon>Gunneridae</taxon>
        <taxon>Pentapetalae</taxon>
        <taxon>rosids</taxon>
        <taxon>fabids</taxon>
        <taxon>Fagales</taxon>
        <taxon>Betulaceae</taxon>
        <taxon>Carpinus</taxon>
    </lineage>
</organism>
<feature type="coiled-coil region" evidence="1">
    <location>
        <begin position="282"/>
        <end position="334"/>
    </location>
</feature>
<dbReference type="PANTHER" id="PTHR34057">
    <property type="entry name" value="ELONGATION FACTOR"/>
    <property type="match status" value="1"/>
</dbReference>
<evidence type="ECO:0000256" key="2">
    <source>
        <dbReference type="SAM" id="MobiDB-lite"/>
    </source>
</evidence>
<evidence type="ECO:0000313" key="4">
    <source>
        <dbReference type="Proteomes" id="UP000327013"/>
    </source>
</evidence>
<dbReference type="EMBL" id="CM017324">
    <property type="protein sequence ID" value="KAE8038587.1"/>
    <property type="molecule type" value="Genomic_DNA"/>
</dbReference>
<dbReference type="AlphaFoldDB" id="A0A660KQ81"/>
<dbReference type="OrthoDB" id="21648at2759"/>
<dbReference type="Proteomes" id="UP000327013">
    <property type="component" value="Chromosome 4"/>
</dbReference>
<accession>A0A660KQ81</accession>
<evidence type="ECO:0000256" key="1">
    <source>
        <dbReference type="SAM" id="Coils"/>
    </source>
</evidence>
<dbReference type="CDD" id="cd11650">
    <property type="entry name" value="AT4G37440_like"/>
    <property type="match status" value="1"/>
</dbReference>
<dbReference type="InterPro" id="IPR038745">
    <property type="entry name" value="AT4G37440-like"/>
</dbReference>
<feature type="compositionally biased region" description="Basic residues" evidence="2">
    <location>
        <begin position="382"/>
        <end position="402"/>
    </location>
</feature>
<feature type="compositionally biased region" description="Low complexity" evidence="2">
    <location>
        <begin position="367"/>
        <end position="378"/>
    </location>
</feature>
<proteinExistence type="predicted"/>
<name>A0A660KQ81_9ROSI</name>
<dbReference type="PANTHER" id="PTHR34057:SF10">
    <property type="entry name" value="TRANSPOSASE, PTTA_EN_SPM, PLANT"/>
    <property type="match status" value="1"/>
</dbReference>
<reference evidence="3 4" key="1">
    <citation type="submission" date="2019-06" db="EMBL/GenBank/DDBJ databases">
        <title>A chromosomal-level reference genome of Carpinus fangiana (Coryloideae, Betulaceae).</title>
        <authorList>
            <person name="Yang X."/>
            <person name="Wang Z."/>
            <person name="Zhang L."/>
            <person name="Hao G."/>
            <person name="Liu J."/>
            <person name="Yang Y."/>
        </authorList>
    </citation>
    <scope>NUCLEOTIDE SEQUENCE [LARGE SCALE GENOMIC DNA]</scope>
    <source>
        <strain evidence="3">Cfa_2016G</strain>
        <tissue evidence="3">Leaf</tissue>
    </source>
</reference>
<sequence>MGPDLELKGNSKAAMVVSVGKNNAIVPQGPEDMILQCASNCEDNNFGMEVELTTEQDGSENVEVNITDFTTATDAGLVDGDCQDVTEHSSSFGDTDSGTENGLMLADDEVESQFFASNASVFDGYFDRFPIRKKKLTVHWRKFVRPLMWRCKWIELQIKELQSRTLKYDRELAVYDQRKQFDFANVTLEDIDAKSLPFSGQILRKKVMKRKKRKRDEETIDITHYMSQHNLFSYYGKKRSATDGAPMEDDCGSLDKITNSNNEFGINDGWSSLEFGNDDNFLEQILRKIEVAHSQVHKLKTRIDKIEDGILIHNKAAKEELDALEKVRSQLIEKPREPMDDKKTIPLVQVLGPGDLPSETAAPNVQSNAKSRSASKSNLPRNTRRRGRRRATSKRVRRRISG</sequence>
<protein>
    <submittedName>
        <fullName evidence="3">Uncharacterized protein</fullName>
    </submittedName>
</protein>